<sequence>MNKLFIFLNIFYLISYLIDFLLYLIPENSLNDTYVWLHFLVLYPIIFYGFIFLLLFIFSCRIIKKENFISILIIFTIFISFEYLKIALLKKHTIYKIENNFTNSEKTLTATKREEYAKYFRSNTFQENEIFINDRIEENILSVDIFSNIKIKFKKTHLNYIKSKLGNNFNLLSFISPQEYNTDYENTKFDKLIEISTEKGKIVFFVFNSIIQNCIFNSEFEKNNIPLIKHCHQKQEYFQVYWNNILKLYCKQRSIIFQNSNICDEFL</sequence>
<comment type="caution">
    <text evidence="2">The sequence shown here is derived from an EMBL/GenBank/DDBJ whole genome shotgun (WGS) entry which is preliminary data.</text>
</comment>
<feature type="transmembrane region" description="Helical" evidence="1">
    <location>
        <begin position="37"/>
        <end position="56"/>
    </location>
</feature>
<evidence type="ECO:0000313" key="2">
    <source>
        <dbReference type="EMBL" id="EMY70834.1"/>
    </source>
</evidence>
<feature type="transmembrane region" description="Helical" evidence="1">
    <location>
        <begin position="7"/>
        <end position="25"/>
    </location>
</feature>
<keyword evidence="1" id="KW-0472">Membrane</keyword>
<name>N1W3K6_9LEPT</name>
<evidence type="ECO:0000313" key="3">
    <source>
        <dbReference type="Proteomes" id="UP000012227"/>
    </source>
</evidence>
<keyword evidence="1" id="KW-1133">Transmembrane helix</keyword>
<evidence type="ECO:0000256" key="1">
    <source>
        <dbReference type="SAM" id="Phobius"/>
    </source>
</evidence>
<accession>N1W3K6</accession>
<dbReference type="EMBL" id="AOGY02000026">
    <property type="protein sequence ID" value="EMY70834.1"/>
    <property type="molecule type" value="Genomic_DNA"/>
</dbReference>
<reference evidence="2 3" key="1">
    <citation type="submission" date="2013-03" db="EMBL/GenBank/DDBJ databases">
        <authorList>
            <person name="Harkins D.M."/>
            <person name="Durkin A.S."/>
            <person name="Brinkac L.M."/>
            <person name="Haft D.H."/>
            <person name="Selengut J.D."/>
            <person name="Sanka R."/>
            <person name="DePew J."/>
            <person name="Purushe J."/>
            <person name="Galloway R.L."/>
            <person name="Vinetz J.M."/>
            <person name="Sutton G.G."/>
            <person name="Nierman W.C."/>
            <person name="Fouts D.E."/>
        </authorList>
    </citation>
    <scope>NUCLEOTIDE SEQUENCE [LARGE SCALE GENOMIC DNA]</scope>
    <source>
        <strain evidence="2 3">Waz Holland</strain>
    </source>
</reference>
<gene>
    <name evidence="2" type="ORF">LEP1GSC199_1057</name>
</gene>
<feature type="transmembrane region" description="Helical" evidence="1">
    <location>
        <begin position="68"/>
        <end position="89"/>
    </location>
</feature>
<proteinExistence type="predicted"/>
<keyword evidence="1" id="KW-0812">Transmembrane</keyword>
<organism evidence="2 3">
    <name type="scientific">Leptospira vanthielii serovar Holland str. Waz Holland = ATCC 700522</name>
    <dbReference type="NCBI Taxonomy" id="1218591"/>
    <lineage>
        <taxon>Bacteria</taxon>
        <taxon>Pseudomonadati</taxon>
        <taxon>Spirochaetota</taxon>
        <taxon>Spirochaetia</taxon>
        <taxon>Leptospirales</taxon>
        <taxon>Leptospiraceae</taxon>
        <taxon>Leptospira</taxon>
    </lineage>
</organism>
<protein>
    <submittedName>
        <fullName evidence="2">Uncharacterized protein</fullName>
    </submittedName>
</protein>
<dbReference type="Proteomes" id="UP000012227">
    <property type="component" value="Unassembled WGS sequence"/>
</dbReference>
<dbReference type="AlphaFoldDB" id="N1W3K6"/>